<dbReference type="GO" id="GO:0009451">
    <property type="term" value="P:RNA modification"/>
    <property type="evidence" value="ECO:0007669"/>
    <property type="project" value="InterPro"/>
</dbReference>
<dbReference type="Pfam" id="PF14432">
    <property type="entry name" value="DYW_deaminase"/>
    <property type="match status" value="1"/>
</dbReference>
<dbReference type="InterPro" id="IPR011990">
    <property type="entry name" value="TPR-like_helical_dom_sf"/>
</dbReference>
<dbReference type="InterPro" id="IPR032867">
    <property type="entry name" value="DYW_dom"/>
</dbReference>
<dbReference type="PROSITE" id="PS51375">
    <property type="entry name" value="PPR"/>
    <property type="match status" value="6"/>
</dbReference>
<dbReference type="GO" id="GO:0003723">
    <property type="term" value="F:RNA binding"/>
    <property type="evidence" value="ECO:0007669"/>
    <property type="project" value="InterPro"/>
</dbReference>
<dbReference type="FunFam" id="1.25.40.10:FF:000351">
    <property type="entry name" value="Pentatricopeptide repeat-containing protein"/>
    <property type="match status" value="1"/>
</dbReference>
<dbReference type="InterPro" id="IPR002885">
    <property type="entry name" value="PPR_rpt"/>
</dbReference>
<feature type="repeat" description="PPR" evidence="3">
    <location>
        <begin position="83"/>
        <end position="117"/>
    </location>
</feature>
<dbReference type="FunFam" id="1.25.40.10:FF:000158">
    <property type="entry name" value="pentatricopeptide repeat-containing protein At2g33680"/>
    <property type="match status" value="1"/>
</dbReference>
<feature type="repeat" description="PPR" evidence="3">
    <location>
        <begin position="385"/>
        <end position="419"/>
    </location>
</feature>
<dbReference type="PANTHER" id="PTHR47926:SF452">
    <property type="entry name" value="PENTATRICOPEPTIDE REPEAT-CONTAINING PROTEIN"/>
    <property type="match status" value="1"/>
</dbReference>
<feature type="repeat" description="PPR" evidence="3">
    <location>
        <begin position="521"/>
        <end position="551"/>
    </location>
</feature>
<dbReference type="PANTHER" id="PTHR47926">
    <property type="entry name" value="PENTATRICOPEPTIDE REPEAT-CONTAINING PROTEIN"/>
    <property type="match status" value="1"/>
</dbReference>
<name>A0AA87ZRR8_FICCA</name>
<gene>
    <name evidence="6" type="ORF">TIFTF001_007461</name>
</gene>
<reference evidence="6" key="1">
    <citation type="submission" date="2023-07" db="EMBL/GenBank/DDBJ databases">
        <title>draft genome sequence of fig (Ficus carica).</title>
        <authorList>
            <person name="Takahashi T."/>
            <person name="Nishimura K."/>
        </authorList>
    </citation>
    <scope>NUCLEOTIDE SEQUENCE</scope>
</reference>
<dbReference type="FunFam" id="1.25.40.10:FF:000344">
    <property type="entry name" value="Pentatricopeptide repeat-containing protein"/>
    <property type="match status" value="1"/>
</dbReference>
<feature type="repeat" description="PPR" evidence="3">
    <location>
        <begin position="254"/>
        <end position="288"/>
    </location>
</feature>
<dbReference type="InterPro" id="IPR046848">
    <property type="entry name" value="E_motif"/>
</dbReference>
<proteinExistence type="inferred from homology"/>
<feature type="domain" description="DYW" evidence="5">
    <location>
        <begin position="719"/>
        <end position="788"/>
    </location>
</feature>
<organism evidence="6 7">
    <name type="scientific">Ficus carica</name>
    <name type="common">Common fig</name>
    <dbReference type="NCBI Taxonomy" id="3494"/>
    <lineage>
        <taxon>Eukaryota</taxon>
        <taxon>Viridiplantae</taxon>
        <taxon>Streptophyta</taxon>
        <taxon>Embryophyta</taxon>
        <taxon>Tracheophyta</taxon>
        <taxon>Spermatophyta</taxon>
        <taxon>Magnoliopsida</taxon>
        <taxon>eudicotyledons</taxon>
        <taxon>Gunneridae</taxon>
        <taxon>Pentapetalae</taxon>
        <taxon>rosids</taxon>
        <taxon>fabids</taxon>
        <taxon>Rosales</taxon>
        <taxon>Moraceae</taxon>
        <taxon>Ficeae</taxon>
        <taxon>Ficus</taxon>
    </lineage>
</organism>
<dbReference type="Gene3D" id="1.25.40.10">
    <property type="entry name" value="Tetratricopeptide repeat domain"/>
    <property type="match status" value="5"/>
</dbReference>
<dbReference type="NCBIfam" id="TIGR00756">
    <property type="entry name" value="PPR"/>
    <property type="match status" value="6"/>
</dbReference>
<evidence type="ECO:0000259" key="5">
    <source>
        <dbReference type="Pfam" id="PF14432"/>
    </source>
</evidence>
<feature type="repeat" description="PPR" evidence="3">
    <location>
        <begin position="486"/>
        <end position="520"/>
    </location>
</feature>
<feature type="region of interest" description="Disordered" evidence="4">
    <location>
        <begin position="23"/>
        <end position="48"/>
    </location>
</feature>
<keyword evidence="2" id="KW-0677">Repeat</keyword>
<dbReference type="Proteomes" id="UP001187192">
    <property type="component" value="Unassembled WGS sequence"/>
</dbReference>
<evidence type="ECO:0000256" key="1">
    <source>
        <dbReference type="ARBA" id="ARBA00006643"/>
    </source>
</evidence>
<feature type="repeat" description="PPR" evidence="3">
    <location>
        <begin position="153"/>
        <end position="187"/>
    </location>
</feature>
<evidence type="ECO:0000313" key="6">
    <source>
        <dbReference type="EMBL" id="GMN38225.1"/>
    </source>
</evidence>
<evidence type="ECO:0000256" key="2">
    <source>
        <dbReference type="ARBA" id="ARBA00022737"/>
    </source>
</evidence>
<dbReference type="Pfam" id="PF01535">
    <property type="entry name" value="PPR"/>
    <property type="match status" value="4"/>
</dbReference>
<protein>
    <recommendedName>
        <fullName evidence="5">DYW domain-containing protein</fullName>
    </recommendedName>
</protein>
<dbReference type="GO" id="GO:0008270">
    <property type="term" value="F:zinc ion binding"/>
    <property type="evidence" value="ECO:0007669"/>
    <property type="project" value="InterPro"/>
</dbReference>
<comment type="caution">
    <text evidence="6">The sequence shown here is derived from an EMBL/GenBank/DDBJ whole genome shotgun (WGS) entry which is preliminary data.</text>
</comment>
<evidence type="ECO:0000256" key="4">
    <source>
        <dbReference type="SAM" id="MobiDB-lite"/>
    </source>
</evidence>
<dbReference type="GO" id="GO:0099402">
    <property type="term" value="P:plant organ development"/>
    <property type="evidence" value="ECO:0007669"/>
    <property type="project" value="UniProtKB-ARBA"/>
</dbReference>
<evidence type="ECO:0000256" key="3">
    <source>
        <dbReference type="PROSITE-ProRule" id="PRU00708"/>
    </source>
</evidence>
<accession>A0AA87ZRR8</accession>
<dbReference type="SUPFAM" id="SSF48452">
    <property type="entry name" value="TPR-like"/>
    <property type="match status" value="1"/>
</dbReference>
<dbReference type="Pfam" id="PF13041">
    <property type="entry name" value="PPR_2"/>
    <property type="match status" value="3"/>
</dbReference>
<sequence length="788" mass="88625">MAVALSHSYHYCHNSITPIKLSEKRLDDSRPRSSKQIPSCRRKPENSIEKRRDLSLTQALQNHIHSGQMRDALEIFEKINSSETFIWNLMIRGFADNGLFLHAIDFYHRMEREGIQADNFTYPFVTKACGASLSMAEGQKIHGKLFKVGLGSDVCVFNSLVSMYAKLGCMECAGKVFDEMPVKDLVSWNSLVSGYAAIGDGRNSLACLLDLQAFGMKPDRFSMIGALKACSVECFIQSGREVHCQVLKCGFESDLMVQTSLLDMYSKCGRVNYAERLFHDISQKNIVVWNAMIGGYVLNSQPLKSFACLKRMQEEDNLSPDVVSIINFLPACAQLGAFLDGKSAHGYAIRIVPHVVLETSLIDFYGAFGKPKLAEYIFGHMEEKSLVTWNSMIAAYAQNEQNKEALDLFQELLTKPLQPDAITIASILPAYSEAASLKEGKQIHGYISKSEHHSNTYILNSLVYMYAKCGEVETAREIFDRILVRDVSSWNSVIMAHAIHGFGRKSIELFSEMRDEGIKPNYITFVSLLTSCSTSGLVDKGWELFNSMKKDYDIDPGIEHYGCILDIIGRTGDLDRAKNFVEEMPLAPTGRIWGSLLTASRNHRNIEFAEFAAQHIFDLEHDNTGCYVLLSNLYAEAERWGDVERIKSLMKQRGLEKTVGWSLVENTTSCKPHRFINQDKSHVQTNMIYDVLSILSRKIAEEKNVRGMTEFRPLDSPANHGVRLAICFGLISTKVGSPVLVRKNTRICEDCHSAVKKISKITKREIVVGEPKVFHHFVNGNCSCGDYW</sequence>
<dbReference type="EMBL" id="BTGU01000007">
    <property type="protein sequence ID" value="GMN38225.1"/>
    <property type="molecule type" value="Genomic_DNA"/>
</dbReference>
<keyword evidence="7" id="KW-1185">Reference proteome</keyword>
<dbReference type="Pfam" id="PF20431">
    <property type="entry name" value="E_motif"/>
    <property type="match status" value="1"/>
</dbReference>
<dbReference type="AlphaFoldDB" id="A0AA87ZRR8"/>
<comment type="similarity">
    <text evidence="1">Belongs to the PPR family. PCMP-H subfamily.</text>
</comment>
<dbReference type="InterPro" id="IPR046960">
    <property type="entry name" value="PPR_At4g14850-like_plant"/>
</dbReference>
<evidence type="ECO:0000313" key="7">
    <source>
        <dbReference type="Proteomes" id="UP001187192"/>
    </source>
</evidence>